<keyword evidence="7 9" id="KW-0472">Membrane</keyword>
<feature type="transmembrane region" description="Helical" evidence="9">
    <location>
        <begin position="33"/>
        <end position="52"/>
    </location>
</feature>
<evidence type="ECO:0000313" key="10">
    <source>
        <dbReference type="EMBL" id="NYD37835.1"/>
    </source>
</evidence>
<protein>
    <submittedName>
        <fullName evidence="10">Multicomponent Na+:H+ antiporter subunit F</fullName>
    </submittedName>
</protein>
<keyword evidence="5 9" id="KW-0812">Transmembrane</keyword>
<dbReference type="AlphaFoldDB" id="A0A7Y9DYQ1"/>
<dbReference type="PANTHER" id="PTHR34702">
    <property type="entry name" value="NA(+)/H(+) ANTIPORTER SUBUNIT F1"/>
    <property type="match status" value="1"/>
</dbReference>
<keyword evidence="3" id="KW-0813">Transport</keyword>
<evidence type="ECO:0000256" key="3">
    <source>
        <dbReference type="ARBA" id="ARBA00022448"/>
    </source>
</evidence>
<evidence type="ECO:0000256" key="5">
    <source>
        <dbReference type="ARBA" id="ARBA00022692"/>
    </source>
</evidence>
<dbReference type="InterPro" id="IPR007208">
    <property type="entry name" value="MrpF/PhaF-like"/>
</dbReference>
<evidence type="ECO:0000256" key="6">
    <source>
        <dbReference type="ARBA" id="ARBA00022989"/>
    </source>
</evidence>
<evidence type="ECO:0000256" key="1">
    <source>
        <dbReference type="ARBA" id="ARBA00004651"/>
    </source>
</evidence>
<evidence type="ECO:0000256" key="7">
    <source>
        <dbReference type="ARBA" id="ARBA00023136"/>
    </source>
</evidence>
<dbReference type="RefSeq" id="WP_179795364.1">
    <property type="nucleotide sequence ID" value="NZ_BAABHP010000025.1"/>
</dbReference>
<comment type="similarity">
    <text evidence="2">Belongs to the CPA3 antiporters (TC 2.A.63) subunit F family.</text>
</comment>
<keyword evidence="6 9" id="KW-1133">Transmembrane helix</keyword>
<gene>
    <name evidence="10" type="ORF">BJ983_003937</name>
</gene>
<dbReference type="EMBL" id="JACCBN010000001">
    <property type="protein sequence ID" value="NYD37835.1"/>
    <property type="molecule type" value="Genomic_DNA"/>
</dbReference>
<evidence type="ECO:0000256" key="8">
    <source>
        <dbReference type="SAM" id="MobiDB-lite"/>
    </source>
</evidence>
<reference evidence="10 11" key="1">
    <citation type="submission" date="2020-07" db="EMBL/GenBank/DDBJ databases">
        <title>Sequencing the genomes of 1000 actinobacteria strains.</title>
        <authorList>
            <person name="Klenk H.-P."/>
        </authorList>
    </citation>
    <scope>NUCLEOTIDE SEQUENCE [LARGE SCALE GENOMIC DNA]</scope>
    <source>
        <strain evidence="10 11">DSM 45772</strain>
    </source>
</reference>
<proteinExistence type="inferred from homology"/>
<sequence>MTLLTIGLGLVGVALLVAAVRFVLGPSALDRMVSLDAIVAIIMSGLMIHAATTGDSTVLPAVVAVSLVGFLGSSTVARFLGRGRTSTSRTSPPRTSPPRTETRDDTPSGTEERR</sequence>
<dbReference type="Pfam" id="PF04066">
    <property type="entry name" value="MrpF_PhaF"/>
    <property type="match status" value="1"/>
</dbReference>
<accession>A0A7Y9DYQ1</accession>
<feature type="transmembrane region" description="Helical" evidence="9">
    <location>
        <begin position="58"/>
        <end position="80"/>
    </location>
</feature>
<dbReference type="PANTHER" id="PTHR34702:SF1">
    <property type="entry name" value="NA(+)_H(+) ANTIPORTER SUBUNIT F"/>
    <property type="match status" value="1"/>
</dbReference>
<evidence type="ECO:0000256" key="9">
    <source>
        <dbReference type="SAM" id="Phobius"/>
    </source>
</evidence>
<dbReference type="Proteomes" id="UP000535890">
    <property type="component" value="Unassembled WGS sequence"/>
</dbReference>
<keyword evidence="4" id="KW-1003">Cell membrane</keyword>
<feature type="region of interest" description="Disordered" evidence="8">
    <location>
        <begin position="81"/>
        <end position="114"/>
    </location>
</feature>
<name>A0A7Y9DYQ1_9PSEU</name>
<comment type="caution">
    <text evidence="10">The sequence shown here is derived from an EMBL/GenBank/DDBJ whole genome shotgun (WGS) entry which is preliminary data.</text>
</comment>
<dbReference type="GO" id="GO:0005886">
    <property type="term" value="C:plasma membrane"/>
    <property type="evidence" value="ECO:0007669"/>
    <property type="project" value="UniProtKB-SubCell"/>
</dbReference>
<evidence type="ECO:0000256" key="4">
    <source>
        <dbReference type="ARBA" id="ARBA00022475"/>
    </source>
</evidence>
<feature type="transmembrane region" description="Helical" evidence="9">
    <location>
        <begin position="6"/>
        <end position="24"/>
    </location>
</feature>
<dbReference type="GO" id="GO:0015385">
    <property type="term" value="F:sodium:proton antiporter activity"/>
    <property type="evidence" value="ECO:0007669"/>
    <property type="project" value="TreeGrafter"/>
</dbReference>
<evidence type="ECO:0000313" key="11">
    <source>
        <dbReference type="Proteomes" id="UP000535890"/>
    </source>
</evidence>
<organism evidence="10 11">
    <name type="scientific">Actinomycetospora corticicola</name>
    <dbReference type="NCBI Taxonomy" id="663602"/>
    <lineage>
        <taxon>Bacteria</taxon>
        <taxon>Bacillati</taxon>
        <taxon>Actinomycetota</taxon>
        <taxon>Actinomycetes</taxon>
        <taxon>Pseudonocardiales</taxon>
        <taxon>Pseudonocardiaceae</taxon>
        <taxon>Actinomycetospora</taxon>
    </lineage>
</organism>
<feature type="compositionally biased region" description="Basic and acidic residues" evidence="8">
    <location>
        <begin position="100"/>
        <end position="114"/>
    </location>
</feature>
<evidence type="ECO:0000256" key="2">
    <source>
        <dbReference type="ARBA" id="ARBA00009212"/>
    </source>
</evidence>
<keyword evidence="11" id="KW-1185">Reference proteome</keyword>
<feature type="compositionally biased region" description="Low complexity" evidence="8">
    <location>
        <begin position="84"/>
        <end position="99"/>
    </location>
</feature>
<comment type="subcellular location">
    <subcellularLocation>
        <location evidence="1">Cell membrane</location>
        <topology evidence="1">Multi-pass membrane protein</topology>
    </subcellularLocation>
</comment>